<dbReference type="Proteomes" id="UP000225833">
    <property type="component" value="Unassembled WGS sequence"/>
</dbReference>
<accession>A0A2D0IYB3</accession>
<organism evidence="1 3">
    <name type="scientific">Xenorhabdus budapestensis</name>
    <dbReference type="NCBI Taxonomy" id="290110"/>
    <lineage>
        <taxon>Bacteria</taxon>
        <taxon>Pseudomonadati</taxon>
        <taxon>Pseudomonadota</taxon>
        <taxon>Gammaproteobacteria</taxon>
        <taxon>Enterobacterales</taxon>
        <taxon>Morganellaceae</taxon>
        <taxon>Xenorhabdus</taxon>
    </lineage>
</organism>
<dbReference type="RefSeq" id="WP_099136325.1">
    <property type="nucleotide sequence ID" value="NZ_CAWNNJ010000035.1"/>
</dbReference>
<sequence>MNQLPPEAKSLDYWIKDEENVTLPDLLSKKIDDQVKTSPNLYKNRSHFLQMAALHELQNGIQQ</sequence>
<dbReference type="Proteomes" id="UP000665047">
    <property type="component" value="Chromosome"/>
</dbReference>
<reference evidence="1 3" key="1">
    <citation type="journal article" date="2017" name="Nat. Microbiol.">
        <title>Natural product diversity associated with the nematode symbionts Photorhabdus and Xenorhabdus.</title>
        <authorList>
            <person name="Tobias N.J."/>
            <person name="Wolff H."/>
            <person name="Djahanschiri B."/>
            <person name="Grundmann F."/>
            <person name="Kronenwerth M."/>
            <person name="Shi Y.M."/>
            <person name="Simonyi S."/>
            <person name="Grun P."/>
            <person name="Shapiro-Ilan D."/>
            <person name="Pidot S.J."/>
            <person name="Stinear T.P."/>
            <person name="Ebersberger I."/>
            <person name="Bode H.B."/>
        </authorList>
    </citation>
    <scope>NUCLEOTIDE SEQUENCE [LARGE SCALE GENOMIC DNA]</scope>
    <source>
        <strain evidence="1 3">DSM 16342</strain>
    </source>
</reference>
<evidence type="ECO:0000313" key="3">
    <source>
        <dbReference type="Proteomes" id="UP000225833"/>
    </source>
</evidence>
<gene>
    <name evidence="2" type="ORF">HGO23_15730</name>
    <name evidence="1" type="ORF">Xbud_02490</name>
</gene>
<proteinExistence type="predicted"/>
<name>A0A2D0IYB3_XENBU</name>
<evidence type="ECO:0000313" key="2">
    <source>
        <dbReference type="EMBL" id="QTL39257.1"/>
    </source>
</evidence>
<keyword evidence="4" id="KW-1185">Reference proteome</keyword>
<evidence type="ECO:0000313" key="1">
    <source>
        <dbReference type="EMBL" id="PHM26923.1"/>
    </source>
</evidence>
<evidence type="ECO:0000313" key="4">
    <source>
        <dbReference type="Proteomes" id="UP000665047"/>
    </source>
</evidence>
<dbReference type="EMBL" id="NIBS01000013">
    <property type="protein sequence ID" value="PHM26923.1"/>
    <property type="molecule type" value="Genomic_DNA"/>
</dbReference>
<reference evidence="2 4" key="2">
    <citation type="submission" date="2021-03" db="EMBL/GenBank/DDBJ databases">
        <title>Complete Genome Sequence Data of Xenorhabdus budapestensis strain C72, a Candidate Biological Control Agent, from China.</title>
        <authorList>
            <person name="LI B."/>
            <person name="WANG S."/>
            <person name="QIU D."/>
        </authorList>
    </citation>
    <scope>NUCLEOTIDE SEQUENCE [LARGE SCALE GENOMIC DNA]</scope>
    <source>
        <strain evidence="2 4">C-7-2</strain>
    </source>
</reference>
<dbReference type="AlphaFoldDB" id="A0A2D0IYB3"/>
<dbReference type="OrthoDB" id="9807959at2"/>
<dbReference type="EMBL" id="CP072455">
    <property type="protein sequence ID" value="QTL39257.1"/>
    <property type="molecule type" value="Genomic_DNA"/>
</dbReference>
<protein>
    <submittedName>
        <fullName evidence="1">Phage-like protein</fullName>
    </submittedName>
</protein>